<keyword evidence="7" id="KW-1185">Reference proteome</keyword>
<evidence type="ECO:0000259" key="5">
    <source>
        <dbReference type="Pfam" id="PF21581"/>
    </source>
</evidence>
<reference evidence="6" key="2">
    <citation type="submission" date="2025-08" db="UniProtKB">
        <authorList>
            <consortium name="Ensembl"/>
        </authorList>
    </citation>
    <scope>IDENTIFICATION</scope>
</reference>
<feature type="compositionally biased region" description="Basic residues" evidence="3">
    <location>
        <begin position="41"/>
        <end position="50"/>
    </location>
</feature>
<comment type="similarity">
    <text evidence="1">Belongs to the SCC3 family.</text>
</comment>
<protein>
    <submittedName>
        <fullName evidence="6">Uncharacterized protein</fullName>
    </submittedName>
</protein>
<dbReference type="InterPro" id="IPR039662">
    <property type="entry name" value="Cohesin_Scc3/SA"/>
</dbReference>
<dbReference type="PANTHER" id="PTHR11199:SF8">
    <property type="entry name" value="COHESIN SUBUNIT SA-3"/>
    <property type="match status" value="1"/>
</dbReference>
<dbReference type="Ensembl" id="ENSSHBT00005002478.1">
    <property type="protein sequence ID" value="ENSSHBP00005002008.1"/>
    <property type="gene ID" value="ENSSHBG00005001847.1"/>
</dbReference>
<dbReference type="InParanoid" id="A0A672TIX9"/>
<dbReference type="PANTHER" id="PTHR11199">
    <property type="entry name" value="STROMAL ANTIGEN"/>
    <property type="match status" value="1"/>
</dbReference>
<evidence type="ECO:0000313" key="7">
    <source>
        <dbReference type="Proteomes" id="UP000472266"/>
    </source>
</evidence>
<feature type="region of interest" description="Disordered" evidence="3">
    <location>
        <begin position="33"/>
        <end position="52"/>
    </location>
</feature>
<reference evidence="6 7" key="1">
    <citation type="submission" date="2019-11" db="EMBL/GenBank/DDBJ databases">
        <title>Strigops habroptila (kakapo) genome, bStrHab1, primary haplotype, v2.</title>
        <authorList>
            <person name="Jarvis E.D."/>
            <person name="Howard J."/>
            <person name="Rhie A."/>
            <person name="Phillippy A."/>
            <person name="Korlach J."/>
            <person name="Digby A."/>
            <person name="Iorns D."/>
            <person name="Eason D."/>
            <person name="Robertson B."/>
            <person name="Raemaekers T."/>
            <person name="Howe K."/>
            <person name="Lewin H."/>
            <person name="Damas J."/>
            <person name="Hastie A."/>
            <person name="Tracey A."/>
            <person name="Chow W."/>
            <person name="Fedrigo O."/>
        </authorList>
    </citation>
    <scope>NUCLEOTIDE SEQUENCE [LARGE SCALE GENOMIC DNA]</scope>
</reference>
<organism evidence="6 7">
    <name type="scientific">Strigops habroptila</name>
    <name type="common">Kakapo</name>
    <dbReference type="NCBI Taxonomy" id="2489341"/>
    <lineage>
        <taxon>Eukaryota</taxon>
        <taxon>Metazoa</taxon>
        <taxon>Chordata</taxon>
        <taxon>Craniata</taxon>
        <taxon>Vertebrata</taxon>
        <taxon>Euteleostomi</taxon>
        <taxon>Archelosauria</taxon>
        <taxon>Archosauria</taxon>
        <taxon>Dinosauria</taxon>
        <taxon>Saurischia</taxon>
        <taxon>Theropoda</taxon>
        <taxon>Coelurosauria</taxon>
        <taxon>Aves</taxon>
        <taxon>Neognathae</taxon>
        <taxon>Neoaves</taxon>
        <taxon>Telluraves</taxon>
        <taxon>Australaves</taxon>
        <taxon>Psittaciformes</taxon>
        <taxon>Psittacidae</taxon>
        <taxon>Strigops</taxon>
    </lineage>
</organism>
<dbReference type="GO" id="GO:0003682">
    <property type="term" value="F:chromatin binding"/>
    <property type="evidence" value="ECO:0007669"/>
    <property type="project" value="TreeGrafter"/>
</dbReference>
<evidence type="ECO:0000256" key="1">
    <source>
        <dbReference type="ARBA" id="ARBA00005486"/>
    </source>
</evidence>
<proteinExistence type="inferred from homology"/>
<dbReference type="GeneTree" id="ENSGT00950000182972"/>
<feature type="domain" description="SCD" evidence="5">
    <location>
        <begin position="209"/>
        <end position="237"/>
    </location>
</feature>
<dbReference type="GO" id="GO:0007062">
    <property type="term" value="P:sister chromatid cohesion"/>
    <property type="evidence" value="ECO:0007669"/>
    <property type="project" value="TreeGrafter"/>
</dbReference>
<keyword evidence="2" id="KW-0539">Nucleus</keyword>
<feature type="domain" description="STAG" evidence="4">
    <location>
        <begin position="138"/>
        <end position="203"/>
    </location>
</feature>
<name>A0A672TIX9_STRHB</name>
<reference evidence="6" key="3">
    <citation type="submission" date="2025-09" db="UniProtKB">
        <authorList>
            <consortium name="Ensembl"/>
        </authorList>
    </citation>
    <scope>IDENTIFICATION</scope>
</reference>
<dbReference type="AlphaFoldDB" id="A0A672TIX9"/>
<evidence type="ECO:0000256" key="2">
    <source>
        <dbReference type="ARBA" id="ARBA00023242"/>
    </source>
</evidence>
<evidence type="ECO:0000256" key="3">
    <source>
        <dbReference type="SAM" id="MobiDB-lite"/>
    </source>
</evidence>
<dbReference type="InterPro" id="IPR020839">
    <property type="entry name" value="SCD"/>
</dbReference>
<dbReference type="GO" id="GO:0008278">
    <property type="term" value="C:cohesin complex"/>
    <property type="evidence" value="ECO:0007669"/>
    <property type="project" value="TreeGrafter"/>
</dbReference>
<sequence length="253" mass="28415">ALGAHWAVLGGTGQETEGHWEAIGGAAGSRWAGRRSLGGGRRGRTGRRGRNVPGERATWVGIWGEKGSLGAPNLFLHPQTVVDDWLETYKRDRETGFLELINFIVCSCGVVTPKMFRDLQNSEIIQQLTEQFKEDSPEYPLSLNTRPWRRFRAGFCEWLTVVVQRCQYSVIYDEFLMGSLISFLISLSDSQVRAFRHTSTLAGRQHPWLGTWMKTYTASFLTDSYLKYIGWTLYDKVGTDGRGCGGAQGRGPR</sequence>
<dbReference type="Proteomes" id="UP000472266">
    <property type="component" value="Chromosome 1"/>
</dbReference>
<dbReference type="Pfam" id="PF08514">
    <property type="entry name" value="STAG"/>
    <property type="match status" value="1"/>
</dbReference>
<evidence type="ECO:0000259" key="4">
    <source>
        <dbReference type="Pfam" id="PF08514"/>
    </source>
</evidence>
<dbReference type="Pfam" id="PF21581">
    <property type="entry name" value="SCD"/>
    <property type="match status" value="1"/>
</dbReference>
<dbReference type="GO" id="GO:0000785">
    <property type="term" value="C:chromatin"/>
    <property type="evidence" value="ECO:0007669"/>
    <property type="project" value="TreeGrafter"/>
</dbReference>
<accession>A0A672TIX9</accession>
<evidence type="ECO:0000313" key="6">
    <source>
        <dbReference type="Ensembl" id="ENSSHBP00005002008.1"/>
    </source>
</evidence>
<dbReference type="InterPro" id="IPR013721">
    <property type="entry name" value="STAG"/>
</dbReference>
<dbReference type="GO" id="GO:0005634">
    <property type="term" value="C:nucleus"/>
    <property type="evidence" value="ECO:0007669"/>
    <property type="project" value="TreeGrafter"/>
</dbReference>